<reference evidence="2 3" key="1">
    <citation type="journal article" date="2024" name="BMC Genomics">
        <title>De novo assembly and annotation of Popillia japonica's genome with initial clues to its potential as an invasive pest.</title>
        <authorList>
            <person name="Cucini C."/>
            <person name="Boschi S."/>
            <person name="Funari R."/>
            <person name="Cardaioli E."/>
            <person name="Iannotti N."/>
            <person name="Marturano G."/>
            <person name="Paoli F."/>
            <person name="Bruttini M."/>
            <person name="Carapelli A."/>
            <person name="Frati F."/>
            <person name="Nardi F."/>
        </authorList>
    </citation>
    <scope>NUCLEOTIDE SEQUENCE [LARGE SCALE GENOMIC DNA]</scope>
    <source>
        <strain evidence="2">DMR45628</strain>
    </source>
</reference>
<sequence length="145" mass="16845">MRSLDIGKTFPLIFSCIDFFRPPVIVRSPEKPWVFSCIDFFRPPVIVRSPEKPWVLLLRQNRNPKPYQRIINDLRRNLPNHQGFPGAQTTPPTHDRSSSKANDPEDAKVEKLMDVLQSLFVHIESDTNVIKEMFPRKTNNRNGAH</sequence>
<accession>A0AAW1K6M7</accession>
<evidence type="ECO:0000313" key="3">
    <source>
        <dbReference type="Proteomes" id="UP001458880"/>
    </source>
</evidence>
<dbReference type="Proteomes" id="UP001458880">
    <property type="component" value="Unassembled WGS sequence"/>
</dbReference>
<dbReference type="EMBL" id="JASPKY010000256">
    <property type="protein sequence ID" value="KAK9712856.1"/>
    <property type="molecule type" value="Genomic_DNA"/>
</dbReference>
<proteinExistence type="predicted"/>
<feature type="region of interest" description="Disordered" evidence="1">
    <location>
        <begin position="77"/>
        <end position="106"/>
    </location>
</feature>
<protein>
    <submittedName>
        <fullName evidence="2">Uncharacterized protein</fullName>
    </submittedName>
</protein>
<gene>
    <name evidence="2" type="ORF">QE152_g24677</name>
</gene>
<evidence type="ECO:0000313" key="2">
    <source>
        <dbReference type="EMBL" id="KAK9712856.1"/>
    </source>
</evidence>
<keyword evidence="3" id="KW-1185">Reference proteome</keyword>
<evidence type="ECO:0000256" key="1">
    <source>
        <dbReference type="SAM" id="MobiDB-lite"/>
    </source>
</evidence>
<dbReference type="AlphaFoldDB" id="A0AAW1K6M7"/>
<feature type="compositionally biased region" description="Basic and acidic residues" evidence="1">
    <location>
        <begin position="93"/>
        <end position="106"/>
    </location>
</feature>
<comment type="caution">
    <text evidence="2">The sequence shown here is derived from an EMBL/GenBank/DDBJ whole genome shotgun (WGS) entry which is preliminary data.</text>
</comment>
<name>A0AAW1K6M7_POPJA</name>
<organism evidence="2 3">
    <name type="scientific">Popillia japonica</name>
    <name type="common">Japanese beetle</name>
    <dbReference type="NCBI Taxonomy" id="7064"/>
    <lineage>
        <taxon>Eukaryota</taxon>
        <taxon>Metazoa</taxon>
        <taxon>Ecdysozoa</taxon>
        <taxon>Arthropoda</taxon>
        <taxon>Hexapoda</taxon>
        <taxon>Insecta</taxon>
        <taxon>Pterygota</taxon>
        <taxon>Neoptera</taxon>
        <taxon>Endopterygota</taxon>
        <taxon>Coleoptera</taxon>
        <taxon>Polyphaga</taxon>
        <taxon>Scarabaeiformia</taxon>
        <taxon>Scarabaeidae</taxon>
        <taxon>Rutelinae</taxon>
        <taxon>Popillia</taxon>
    </lineage>
</organism>